<reference evidence="2 3" key="1">
    <citation type="submission" date="2020-08" db="EMBL/GenBank/DDBJ databases">
        <title>Genomic Encyclopedia of Type Strains, Phase IV (KMG-IV): sequencing the most valuable type-strain genomes for metagenomic binning, comparative biology and taxonomic classification.</title>
        <authorList>
            <person name="Goeker M."/>
        </authorList>
    </citation>
    <scope>NUCLEOTIDE SEQUENCE [LARGE SCALE GENOMIC DNA]</scope>
    <source>
        <strain evidence="2 3">DSM 12252</strain>
    </source>
</reference>
<feature type="chain" id="PRO_5030887059" description="Serine protease" evidence="1">
    <location>
        <begin position="20"/>
        <end position="312"/>
    </location>
</feature>
<evidence type="ECO:0000313" key="3">
    <source>
        <dbReference type="Proteomes" id="UP000590740"/>
    </source>
</evidence>
<keyword evidence="3" id="KW-1185">Reference proteome</keyword>
<keyword evidence="1" id="KW-0732">Signal</keyword>
<dbReference type="Pfam" id="PF13365">
    <property type="entry name" value="Trypsin_2"/>
    <property type="match status" value="1"/>
</dbReference>
<comment type="caution">
    <text evidence="2">The sequence shown here is derived from an EMBL/GenBank/DDBJ whole genome shotgun (WGS) entry which is preliminary data.</text>
</comment>
<dbReference type="Gene3D" id="2.40.10.120">
    <property type="match status" value="1"/>
</dbReference>
<evidence type="ECO:0008006" key="4">
    <source>
        <dbReference type="Google" id="ProtNLM"/>
    </source>
</evidence>
<organism evidence="2 3">
    <name type="scientific">Prosthecobacter vanneervenii</name>
    <dbReference type="NCBI Taxonomy" id="48466"/>
    <lineage>
        <taxon>Bacteria</taxon>
        <taxon>Pseudomonadati</taxon>
        <taxon>Verrucomicrobiota</taxon>
        <taxon>Verrucomicrobiia</taxon>
        <taxon>Verrucomicrobiales</taxon>
        <taxon>Verrucomicrobiaceae</taxon>
        <taxon>Prosthecobacter</taxon>
    </lineage>
</organism>
<accession>A0A7W7YBS2</accession>
<evidence type="ECO:0000256" key="1">
    <source>
        <dbReference type="SAM" id="SignalP"/>
    </source>
</evidence>
<dbReference type="EMBL" id="JACHIG010000005">
    <property type="protein sequence ID" value="MBB5033268.1"/>
    <property type="molecule type" value="Genomic_DNA"/>
</dbReference>
<dbReference type="Proteomes" id="UP000590740">
    <property type="component" value="Unassembled WGS sequence"/>
</dbReference>
<sequence>MKTACALWFLLVSASIAGAQAPGVPVYPEGRGARTNVSITEQAKKLQAASELISVTKALEQAERTHCDITLPPADSTPLPPRERWQRARKAHIRVGQFYLCSKCDRWHLDLAGGYAITADGAVATCAHVIAPPPNMKEGWLVAANEDDVLLPVTEVLACNPGTDCAILRVKSPQPLVPLPLSLDVSPGDSVWCFSDPAGKRGYYSEGMVSRFVKRPFMSKKEADKLPEGAEIPKPVWLEATTDWAPGSSGSALIDQCGNAVGHVSEIQTVLEEPLPARKKKNEGTVIQQLGTQIVFHQAIGAVEVKVLVKKP</sequence>
<dbReference type="SUPFAM" id="SSF50494">
    <property type="entry name" value="Trypsin-like serine proteases"/>
    <property type="match status" value="1"/>
</dbReference>
<dbReference type="InterPro" id="IPR009003">
    <property type="entry name" value="Peptidase_S1_PA"/>
</dbReference>
<feature type="signal peptide" evidence="1">
    <location>
        <begin position="1"/>
        <end position="19"/>
    </location>
</feature>
<gene>
    <name evidence="2" type="ORF">HNQ65_002851</name>
</gene>
<proteinExistence type="predicted"/>
<evidence type="ECO:0000313" key="2">
    <source>
        <dbReference type="EMBL" id="MBB5033268.1"/>
    </source>
</evidence>
<dbReference type="AlphaFoldDB" id="A0A7W7YBS2"/>
<dbReference type="RefSeq" id="WP_184340178.1">
    <property type="nucleotide sequence ID" value="NZ_JACHIG010000005.1"/>
</dbReference>
<name>A0A7W7YBS2_9BACT</name>
<protein>
    <recommendedName>
        <fullName evidence="4">Serine protease</fullName>
    </recommendedName>
</protein>